<evidence type="ECO:0000313" key="7">
    <source>
        <dbReference type="Proteomes" id="UP000732858"/>
    </source>
</evidence>
<proteinExistence type="inferred from homology"/>
<dbReference type="OrthoDB" id="9780677at2"/>
<dbReference type="Proteomes" id="UP001196379">
    <property type="component" value="Unassembled WGS sequence"/>
</dbReference>
<evidence type="ECO:0000256" key="3">
    <source>
        <dbReference type="ARBA" id="ARBA00066752"/>
    </source>
</evidence>
<dbReference type="NCBIfam" id="TIGR00345">
    <property type="entry name" value="GET3_arsA_TRC40"/>
    <property type="match status" value="1"/>
</dbReference>
<sequence>MNISQYLPKILFVGGKGGVGKSTTSSAIAVALSSGQNAKKVLLVSTDPAHNLGDIFDVDLTNSVSKINENLSVVEIDSSLEAKAYVDHVAQNMRGFVGAASYARIDDYFAKVADSSSTLEAALFERLTTILTKEANEYDHIIIDTAPTGHTLRLFFMPKELKDWSKTLLSMQERGGISEKVLGHLDGGDKNRFSDPDGFIRGQLIEKLDERYTRYSAFSNLVKDPRKCGIILVLNASKLAIAETQRAIQSLDKKGLKPYAIVLNKVLPDNSTDDFLTSRITQEAEYVAQSDKAFNHYRYVKMPLFKQDIISQESLELFGKGILENINN</sequence>
<reference evidence="6 8" key="1">
    <citation type="journal article" date="2021" name="Mol. Ecol.">
        <title>Polar bear-adapted Ursidibacter maritimus are remarkably conserved after generations in captivity.</title>
        <authorList>
            <person name="Espinosa-Gongora C."/>
            <person name="Hansen M.J."/>
            <person name="Bertelsen M.F."/>
            <person name="Bojesen A.M."/>
        </authorList>
    </citation>
    <scope>NUCLEOTIDE SEQUENCE</scope>
    <source>
        <strain evidence="6">Pb43105x</strain>
        <strain evidence="5 8">Pb43106</strain>
    </source>
</reference>
<dbReference type="GO" id="GO:0015446">
    <property type="term" value="F:ATPase-coupled arsenite transmembrane transporter activity"/>
    <property type="evidence" value="ECO:0007669"/>
    <property type="project" value="UniProtKB-EC"/>
</dbReference>
<dbReference type="RefSeq" id="WP_157403068.1">
    <property type="nucleotide sequence ID" value="NZ_JABULY010000005.1"/>
</dbReference>
<organism evidence="6 7">
    <name type="scientific">Ursidibacter maritimus</name>
    <dbReference type="NCBI Taxonomy" id="1331689"/>
    <lineage>
        <taxon>Bacteria</taxon>
        <taxon>Pseudomonadati</taxon>
        <taxon>Pseudomonadota</taxon>
        <taxon>Gammaproteobacteria</taxon>
        <taxon>Pasteurellales</taxon>
        <taxon>Pasteurellaceae</taxon>
        <taxon>Ursidibacter</taxon>
    </lineage>
</organism>
<gene>
    <name evidence="5" type="ORF">HT657_08280</name>
    <name evidence="6" type="ORF">HT672_08790</name>
</gene>
<dbReference type="Pfam" id="PF02374">
    <property type="entry name" value="ArsA_ATPase"/>
    <property type="match status" value="1"/>
</dbReference>
<protein>
    <recommendedName>
        <fullName evidence="3">arsenite-transporting ATPase</fullName>
        <ecNumber evidence="3">7.3.2.7</ecNumber>
    </recommendedName>
</protein>
<comment type="caution">
    <text evidence="6">The sequence shown here is derived from an EMBL/GenBank/DDBJ whole genome shotgun (WGS) entry which is preliminary data.</text>
</comment>
<dbReference type="PANTHER" id="PTHR10803:SF3">
    <property type="entry name" value="ATPASE GET3"/>
    <property type="match status" value="1"/>
</dbReference>
<dbReference type="GO" id="GO:0016887">
    <property type="term" value="F:ATP hydrolysis activity"/>
    <property type="evidence" value="ECO:0007669"/>
    <property type="project" value="InterPro"/>
</dbReference>
<dbReference type="PANTHER" id="PTHR10803">
    <property type="entry name" value="ARSENICAL PUMP-DRIVING ATPASE ARSENITE-TRANSLOCATING ATPASE"/>
    <property type="match status" value="1"/>
</dbReference>
<dbReference type="InterPro" id="IPR016300">
    <property type="entry name" value="ATPase_ArsA/GET3"/>
</dbReference>
<evidence type="ECO:0000313" key="6">
    <source>
        <dbReference type="EMBL" id="MBV6547373.1"/>
    </source>
</evidence>
<name>A0A949TB66_9PAST</name>
<feature type="domain" description="ArsA/GET3 Anion-transporting ATPase-like" evidence="4">
    <location>
        <begin position="9"/>
        <end position="322"/>
    </location>
</feature>
<evidence type="ECO:0000256" key="1">
    <source>
        <dbReference type="ARBA" id="ARBA00011040"/>
    </source>
</evidence>
<dbReference type="SUPFAM" id="SSF52540">
    <property type="entry name" value="P-loop containing nucleoside triphosphate hydrolases"/>
    <property type="match status" value="1"/>
</dbReference>
<dbReference type="GO" id="GO:0005524">
    <property type="term" value="F:ATP binding"/>
    <property type="evidence" value="ECO:0007669"/>
    <property type="project" value="InterPro"/>
</dbReference>
<comment type="catalytic activity">
    <reaction evidence="2">
        <text>arsenite(in) + ATP + H2O = arsenite(out) + ADP + phosphate + H(+)</text>
        <dbReference type="Rhea" id="RHEA:11348"/>
        <dbReference type="ChEBI" id="CHEBI:15377"/>
        <dbReference type="ChEBI" id="CHEBI:15378"/>
        <dbReference type="ChEBI" id="CHEBI:29242"/>
        <dbReference type="ChEBI" id="CHEBI:30616"/>
        <dbReference type="ChEBI" id="CHEBI:43474"/>
        <dbReference type="ChEBI" id="CHEBI:456216"/>
        <dbReference type="EC" id="7.3.2.7"/>
    </reaction>
</comment>
<evidence type="ECO:0000313" key="5">
    <source>
        <dbReference type="EMBL" id="MBV6532123.1"/>
    </source>
</evidence>
<keyword evidence="8" id="KW-1185">Reference proteome</keyword>
<dbReference type="GeneID" id="65548920"/>
<dbReference type="EC" id="7.3.2.7" evidence="3"/>
<evidence type="ECO:0000256" key="2">
    <source>
        <dbReference type="ARBA" id="ARBA00052296"/>
    </source>
</evidence>
<dbReference type="Proteomes" id="UP000732858">
    <property type="component" value="Unassembled WGS sequence"/>
</dbReference>
<comment type="similarity">
    <text evidence="1">Belongs to the arsA ATPase family.</text>
</comment>
<dbReference type="CDD" id="cd02035">
    <property type="entry name" value="ArsA"/>
    <property type="match status" value="1"/>
</dbReference>
<evidence type="ECO:0000313" key="8">
    <source>
        <dbReference type="Proteomes" id="UP001196379"/>
    </source>
</evidence>
<dbReference type="EMBL" id="JABUMC010000022">
    <property type="protein sequence ID" value="MBV6547373.1"/>
    <property type="molecule type" value="Genomic_DNA"/>
</dbReference>
<accession>A0A949TB66</accession>
<dbReference type="InterPro" id="IPR027417">
    <property type="entry name" value="P-loop_NTPase"/>
</dbReference>
<dbReference type="EMBL" id="JABULY010000005">
    <property type="protein sequence ID" value="MBV6532123.1"/>
    <property type="molecule type" value="Genomic_DNA"/>
</dbReference>
<dbReference type="InterPro" id="IPR025723">
    <property type="entry name" value="ArsA/GET3_ATPase-like"/>
</dbReference>
<evidence type="ECO:0000259" key="4">
    <source>
        <dbReference type="Pfam" id="PF02374"/>
    </source>
</evidence>
<dbReference type="AlphaFoldDB" id="A0A949TB66"/>
<dbReference type="Gene3D" id="3.40.50.300">
    <property type="entry name" value="P-loop containing nucleotide triphosphate hydrolases"/>
    <property type="match status" value="1"/>
</dbReference>